<evidence type="ECO:0008006" key="3">
    <source>
        <dbReference type="Google" id="ProtNLM"/>
    </source>
</evidence>
<sequence length="147" mass="17241">MRVTILRGISGAGKTTWVKDHVADAVVVSADHHFTIDGEYKFDRSKLQENHNKCFKKFLEAILKSELWIIVDNTNIETWEYAPYVLAARAYDYEVELITFICSVELSQSRKDLVPTEQLQNMQKRLDEETEYMPQRFRSIHRVINIC</sequence>
<organism evidence="1 2">
    <name type="scientific">Candidatus Abawacabacteria bacterium RBG_16_42_10</name>
    <dbReference type="NCBI Taxonomy" id="1817814"/>
    <lineage>
        <taxon>Bacteria</taxon>
        <taxon>Candidatus Abawacaibacteriota</taxon>
    </lineage>
</organism>
<proteinExistence type="predicted"/>
<protein>
    <recommendedName>
        <fullName evidence="3">AAA family ATPase</fullName>
    </recommendedName>
</protein>
<reference evidence="1 2" key="1">
    <citation type="journal article" date="2016" name="Nat. Commun.">
        <title>Thousands of microbial genomes shed light on interconnected biogeochemical processes in an aquifer system.</title>
        <authorList>
            <person name="Anantharaman K."/>
            <person name="Brown C.T."/>
            <person name="Hug L.A."/>
            <person name="Sharon I."/>
            <person name="Castelle C.J."/>
            <person name="Probst A.J."/>
            <person name="Thomas B.C."/>
            <person name="Singh A."/>
            <person name="Wilkins M.J."/>
            <person name="Karaoz U."/>
            <person name="Brodie E.L."/>
            <person name="Williams K.H."/>
            <person name="Hubbard S.S."/>
            <person name="Banfield J.F."/>
        </authorList>
    </citation>
    <scope>NUCLEOTIDE SEQUENCE [LARGE SCALE GENOMIC DNA]</scope>
</reference>
<dbReference type="Pfam" id="PF13671">
    <property type="entry name" value="AAA_33"/>
    <property type="match status" value="1"/>
</dbReference>
<dbReference type="InterPro" id="IPR027417">
    <property type="entry name" value="P-loop_NTPase"/>
</dbReference>
<name>A0A1F4XK48_9BACT</name>
<dbReference type="PANTHER" id="PTHR13308">
    <property type="entry name" value="NEDD4-BINDING PROTEIN 2-LIKE 1"/>
    <property type="match status" value="1"/>
</dbReference>
<evidence type="ECO:0000313" key="1">
    <source>
        <dbReference type="EMBL" id="OGC82082.1"/>
    </source>
</evidence>
<dbReference type="Proteomes" id="UP000177614">
    <property type="component" value="Unassembled WGS sequence"/>
</dbReference>
<evidence type="ECO:0000313" key="2">
    <source>
        <dbReference type="Proteomes" id="UP000177614"/>
    </source>
</evidence>
<dbReference type="PANTHER" id="PTHR13308:SF40">
    <property type="entry name" value="NEDD4-BINDING PROTEIN 2-LIKE 1"/>
    <property type="match status" value="1"/>
</dbReference>
<dbReference type="Gene3D" id="3.40.50.300">
    <property type="entry name" value="P-loop containing nucleotide triphosphate hydrolases"/>
    <property type="match status" value="1"/>
</dbReference>
<dbReference type="InterPro" id="IPR026302">
    <property type="entry name" value="NEDD4-bd_p2"/>
</dbReference>
<dbReference type="SUPFAM" id="SSF52540">
    <property type="entry name" value="P-loop containing nucleoside triphosphate hydrolases"/>
    <property type="match status" value="1"/>
</dbReference>
<gene>
    <name evidence="1" type="ORF">A2V81_02940</name>
</gene>
<dbReference type="STRING" id="1817814.A2V81_02940"/>
<accession>A0A1F4XK48</accession>
<comment type="caution">
    <text evidence="1">The sequence shown here is derived from an EMBL/GenBank/DDBJ whole genome shotgun (WGS) entry which is preliminary data.</text>
</comment>
<dbReference type="EMBL" id="MEWR01000011">
    <property type="protein sequence ID" value="OGC82082.1"/>
    <property type="molecule type" value="Genomic_DNA"/>
</dbReference>
<dbReference type="AlphaFoldDB" id="A0A1F4XK48"/>